<reference evidence="5" key="1">
    <citation type="submission" date="2016-05" db="EMBL/GenBank/DDBJ databases">
        <authorList>
            <person name="Baek K."/>
            <person name="Yang S.-J."/>
        </authorList>
    </citation>
    <scope>NUCLEOTIDE SEQUENCE [LARGE SCALE GENOMIC DNA]</scope>
    <source>
        <strain evidence="5">ST58-10</strain>
    </source>
</reference>
<sequence>MRTTLAAGMVATLALLLTGCSRSEAPVSWHEYALQGAYSASLSEQGRFGVIGSIQHGASLWDTSSNARLFSWNHQPGQYSIIAATALSPDESFAATAGQQDLVLWNLISGQAVWYWSSPAEILAMDLSRGADYALLGLANHEAVYFDIKNGGVKRSLRHDARVRAVDLSLDGRLALTGSDAYKTRLWDLQSGALLQTLEFGNVVDTVALSPDSRLAFSAGNLDRAVIWDTASGEVLHTLSDFGSLFQRRMSFLSARFSSNGEQLLTGSASGFVQLWDVASGEELRRWELHKRAAYGPTSTAVYAVAFATDGYYAIGSNGLINRLR</sequence>
<feature type="repeat" description="WD" evidence="3">
    <location>
        <begin position="245"/>
        <end position="286"/>
    </location>
</feature>
<keyword evidence="2" id="KW-0677">Repeat</keyword>
<dbReference type="Proteomes" id="UP000078070">
    <property type="component" value="Chromosome"/>
</dbReference>
<evidence type="ECO:0000256" key="2">
    <source>
        <dbReference type="ARBA" id="ARBA00022737"/>
    </source>
</evidence>
<evidence type="ECO:0000313" key="4">
    <source>
        <dbReference type="EMBL" id="ANG64860.1"/>
    </source>
</evidence>
<protein>
    <submittedName>
        <fullName evidence="4">Uncharacterized protein</fullName>
    </submittedName>
</protein>
<dbReference type="InterPro" id="IPR011047">
    <property type="entry name" value="Quinoprotein_ADH-like_sf"/>
</dbReference>
<keyword evidence="1 3" id="KW-0853">WD repeat</keyword>
<dbReference type="Pfam" id="PF00400">
    <property type="entry name" value="WD40"/>
    <property type="match status" value="2"/>
</dbReference>
<name>A0A1A9F4F2_9GAMM</name>
<dbReference type="PROSITE" id="PS50082">
    <property type="entry name" value="WD_REPEATS_2"/>
    <property type="match status" value="2"/>
</dbReference>
<dbReference type="InterPro" id="IPR001680">
    <property type="entry name" value="WD40_rpt"/>
</dbReference>
<dbReference type="SUPFAM" id="SSF50998">
    <property type="entry name" value="Quinoprotein alcohol dehydrogenase-like"/>
    <property type="match status" value="1"/>
</dbReference>
<dbReference type="KEGG" id="mars:A8C75_21845"/>
<dbReference type="PROSITE" id="PS51257">
    <property type="entry name" value="PROKAR_LIPOPROTEIN"/>
    <property type="match status" value="1"/>
</dbReference>
<dbReference type="Gene3D" id="2.130.10.10">
    <property type="entry name" value="YVTN repeat-like/Quinoprotein amine dehydrogenase"/>
    <property type="match status" value="2"/>
</dbReference>
<accession>A0A1A9F4F2</accession>
<reference evidence="4 5" key="2">
    <citation type="journal article" date="2018" name="Int. J. Syst. Evol. Microbiol.">
        <title>Marinobacterium aestuarii sp. nov., a benzene-degrading marine bacterium isolated from estuary sediment.</title>
        <authorList>
            <person name="Bae S.S."/>
            <person name="Jung J."/>
            <person name="Chung D."/>
            <person name="Baek K."/>
        </authorList>
    </citation>
    <scope>NUCLEOTIDE SEQUENCE [LARGE SCALE GENOMIC DNA]</scope>
    <source>
        <strain evidence="4 5">ST58-10</strain>
    </source>
</reference>
<evidence type="ECO:0000256" key="3">
    <source>
        <dbReference type="PROSITE-ProRule" id="PRU00221"/>
    </source>
</evidence>
<dbReference type="AlphaFoldDB" id="A0A1A9F4F2"/>
<evidence type="ECO:0000313" key="5">
    <source>
        <dbReference type="Proteomes" id="UP000078070"/>
    </source>
</evidence>
<dbReference type="PANTHER" id="PTHR19848">
    <property type="entry name" value="WD40 REPEAT PROTEIN"/>
    <property type="match status" value="1"/>
</dbReference>
<keyword evidence="5" id="KW-1185">Reference proteome</keyword>
<gene>
    <name evidence="4" type="ORF">A8C75_21845</name>
</gene>
<evidence type="ECO:0000256" key="1">
    <source>
        <dbReference type="ARBA" id="ARBA00022574"/>
    </source>
</evidence>
<dbReference type="PANTHER" id="PTHR19848:SF8">
    <property type="entry name" value="F-BOX AND WD REPEAT DOMAIN CONTAINING 7"/>
    <property type="match status" value="1"/>
</dbReference>
<dbReference type="OrthoDB" id="6192037at2"/>
<dbReference type="STRING" id="1821621.A8C75_21845"/>
<organism evidence="4 5">
    <name type="scientific">Marinobacterium aestuarii</name>
    <dbReference type="NCBI Taxonomy" id="1821621"/>
    <lineage>
        <taxon>Bacteria</taxon>
        <taxon>Pseudomonadati</taxon>
        <taxon>Pseudomonadota</taxon>
        <taxon>Gammaproteobacteria</taxon>
        <taxon>Oceanospirillales</taxon>
        <taxon>Oceanospirillaceae</taxon>
        <taxon>Marinobacterium</taxon>
    </lineage>
</organism>
<dbReference type="RefSeq" id="WP_067386535.1">
    <property type="nucleotide sequence ID" value="NZ_CP015839.1"/>
</dbReference>
<dbReference type="SMART" id="SM00320">
    <property type="entry name" value="WD40"/>
    <property type="match status" value="5"/>
</dbReference>
<proteinExistence type="predicted"/>
<dbReference type="InterPro" id="IPR015943">
    <property type="entry name" value="WD40/YVTN_repeat-like_dom_sf"/>
</dbReference>
<dbReference type="EMBL" id="CP015839">
    <property type="protein sequence ID" value="ANG64860.1"/>
    <property type="molecule type" value="Genomic_DNA"/>
</dbReference>
<feature type="repeat" description="WD" evidence="3">
    <location>
        <begin position="156"/>
        <end position="197"/>
    </location>
</feature>